<evidence type="ECO:0000256" key="6">
    <source>
        <dbReference type="ARBA" id="ARBA00022759"/>
    </source>
</evidence>
<feature type="active site" evidence="9">
    <location>
        <position position="51"/>
    </location>
</feature>
<dbReference type="GO" id="GO:0046872">
    <property type="term" value="F:metal ion binding"/>
    <property type="evidence" value="ECO:0007669"/>
    <property type="project" value="UniProtKB-KW"/>
</dbReference>
<evidence type="ECO:0000256" key="1">
    <source>
        <dbReference type="ARBA" id="ARBA00000109"/>
    </source>
</evidence>
<comment type="subcellular location">
    <subcellularLocation>
        <location evidence="9">Cytoplasm</location>
    </subcellularLocation>
</comment>
<feature type="binding site" evidence="9">
    <location>
        <position position="123"/>
    </location>
    <ligand>
        <name>Mg(2+)</name>
        <dbReference type="ChEBI" id="CHEBI:18420"/>
    </ligand>
</feature>
<dbReference type="GO" id="GO:0008033">
    <property type="term" value="P:tRNA processing"/>
    <property type="evidence" value="ECO:0007669"/>
    <property type="project" value="UniProtKB-KW"/>
</dbReference>
<dbReference type="GO" id="GO:0005737">
    <property type="term" value="C:cytoplasm"/>
    <property type="evidence" value="ECO:0007669"/>
    <property type="project" value="UniProtKB-SubCell"/>
</dbReference>
<evidence type="ECO:0000256" key="4">
    <source>
        <dbReference type="ARBA" id="ARBA00022664"/>
    </source>
</evidence>
<comment type="caution">
    <text evidence="12">The sequence shown here is derived from an EMBL/GenBank/DDBJ whole genome shotgun (WGS) entry which is preliminary data.</text>
</comment>
<evidence type="ECO:0000259" key="10">
    <source>
        <dbReference type="PROSITE" id="PS50137"/>
    </source>
</evidence>
<evidence type="ECO:0000256" key="5">
    <source>
        <dbReference type="ARBA" id="ARBA00022722"/>
    </source>
</evidence>
<reference evidence="12 13" key="1">
    <citation type="submission" date="2017-09" db="EMBL/GenBank/DDBJ databases">
        <title>Depth-based differentiation of microbial function through sediment-hosted aquifers and enrichment of novel symbionts in the deep terrestrial subsurface.</title>
        <authorList>
            <person name="Probst A.J."/>
            <person name="Ladd B."/>
            <person name="Jarett J.K."/>
            <person name="Geller-Mcgrath D.E."/>
            <person name="Sieber C.M."/>
            <person name="Emerson J.B."/>
            <person name="Anantharaman K."/>
            <person name="Thomas B.C."/>
            <person name="Malmstrom R."/>
            <person name="Stieglmeier M."/>
            <person name="Klingl A."/>
            <person name="Woyke T."/>
            <person name="Ryan C.M."/>
            <person name="Banfield J.F."/>
        </authorList>
    </citation>
    <scope>NUCLEOTIDE SEQUENCE [LARGE SCALE GENOMIC DNA]</scope>
    <source>
        <strain evidence="12">CG11_big_fil_rev_8_21_14_0_20_36_20</strain>
    </source>
</reference>
<feature type="domain" description="DRBM" evidence="10">
    <location>
        <begin position="161"/>
        <end position="226"/>
    </location>
</feature>
<dbReference type="CDD" id="cd10845">
    <property type="entry name" value="DSRM_RNAse_III_family"/>
    <property type="match status" value="1"/>
</dbReference>
<dbReference type="NCBIfam" id="TIGR02191">
    <property type="entry name" value="RNaseIII"/>
    <property type="match status" value="1"/>
</dbReference>
<gene>
    <name evidence="9 12" type="primary">rnc</name>
    <name evidence="12" type="ORF">COV55_03460</name>
</gene>
<dbReference type="SMART" id="SM00358">
    <property type="entry name" value="DSRM"/>
    <property type="match status" value="1"/>
</dbReference>
<keyword evidence="3 9" id="KW-0698">rRNA processing</keyword>
<keyword evidence="4 9" id="KW-0507">mRNA processing</keyword>
<dbReference type="GO" id="GO:0004525">
    <property type="term" value="F:ribonuclease III activity"/>
    <property type="evidence" value="ECO:0007669"/>
    <property type="project" value="UniProtKB-UniRule"/>
</dbReference>
<keyword evidence="6 9" id="KW-0255">Endonuclease</keyword>
<dbReference type="AlphaFoldDB" id="A0A2H0NCE9"/>
<proteinExistence type="inferred from homology"/>
<comment type="function">
    <text evidence="9">Digests double-stranded RNA. Involved in the processing of primary rRNA transcript to yield the immediate precursors to the large and small rRNAs (23S and 16S). Processes some mRNAs, and tRNAs when they are encoded in the rRNA operon. Processes pre-crRNA and tracrRNA of type II CRISPR loci if present in the organism.</text>
</comment>
<keyword evidence="7 9" id="KW-0378">Hydrolase</keyword>
<feature type="binding site" evidence="9">
    <location>
        <position position="120"/>
    </location>
    <ligand>
        <name>Mg(2+)</name>
        <dbReference type="ChEBI" id="CHEBI:18420"/>
    </ligand>
</feature>
<dbReference type="GO" id="GO:0006364">
    <property type="term" value="P:rRNA processing"/>
    <property type="evidence" value="ECO:0007669"/>
    <property type="project" value="UniProtKB-UniRule"/>
</dbReference>
<evidence type="ECO:0000256" key="2">
    <source>
        <dbReference type="ARBA" id="ARBA00010183"/>
    </source>
</evidence>
<dbReference type="GO" id="GO:0010468">
    <property type="term" value="P:regulation of gene expression"/>
    <property type="evidence" value="ECO:0007669"/>
    <property type="project" value="TreeGrafter"/>
</dbReference>
<feature type="domain" description="RNase III" evidence="11">
    <location>
        <begin position="5"/>
        <end position="134"/>
    </location>
</feature>
<dbReference type="GO" id="GO:0003725">
    <property type="term" value="F:double-stranded RNA binding"/>
    <property type="evidence" value="ECO:0007669"/>
    <property type="project" value="TreeGrafter"/>
</dbReference>
<comment type="subunit">
    <text evidence="9">Homodimer.</text>
</comment>
<dbReference type="InterPro" id="IPR014720">
    <property type="entry name" value="dsRBD_dom"/>
</dbReference>
<dbReference type="GO" id="GO:0006397">
    <property type="term" value="P:mRNA processing"/>
    <property type="evidence" value="ECO:0007669"/>
    <property type="project" value="UniProtKB-UniRule"/>
</dbReference>
<dbReference type="PROSITE" id="PS50137">
    <property type="entry name" value="DS_RBD"/>
    <property type="match status" value="1"/>
</dbReference>
<dbReference type="GO" id="GO:0019843">
    <property type="term" value="F:rRNA binding"/>
    <property type="evidence" value="ECO:0007669"/>
    <property type="project" value="UniProtKB-KW"/>
</dbReference>
<dbReference type="PROSITE" id="PS00517">
    <property type="entry name" value="RNASE_3_1"/>
    <property type="match status" value="1"/>
</dbReference>
<comment type="cofactor">
    <cofactor evidence="9">
        <name>Mg(2+)</name>
        <dbReference type="ChEBI" id="CHEBI:18420"/>
    </cofactor>
</comment>
<keyword evidence="9" id="KW-0479">Metal-binding</keyword>
<dbReference type="Proteomes" id="UP000230564">
    <property type="component" value="Unassembled WGS sequence"/>
</dbReference>
<accession>A0A2H0NCE9</accession>
<protein>
    <recommendedName>
        <fullName evidence="9">Ribonuclease 3</fullName>
        <ecNumber evidence="9">3.1.26.3</ecNumber>
    </recommendedName>
    <alternativeName>
        <fullName evidence="9">Ribonuclease III</fullName>
        <shortName evidence="9">RNase III</shortName>
    </alternativeName>
</protein>
<dbReference type="EC" id="3.1.26.3" evidence="9"/>
<evidence type="ECO:0000313" key="12">
    <source>
        <dbReference type="EMBL" id="PIR06557.1"/>
    </source>
</evidence>
<dbReference type="InterPro" id="IPR011907">
    <property type="entry name" value="RNase_III"/>
</dbReference>
<feature type="binding site" evidence="9">
    <location>
        <position position="47"/>
    </location>
    <ligand>
        <name>Mg(2+)</name>
        <dbReference type="ChEBI" id="CHEBI:18420"/>
    </ligand>
</feature>
<organism evidence="12 13">
    <name type="scientific">Candidatus Komeilibacteria bacterium CG11_big_fil_rev_8_21_14_0_20_36_20</name>
    <dbReference type="NCBI Taxonomy" id="1974477"/>
    <lineage>
        <taxon>Bacteria</taxon>
        <taxon>Candidatus Komeiliibacteriota</taxon>
    </lineage>
</organism>
<keyword evidence="9" id="KW-0699">rRNA-binding</keyword>
<evidence type="ECO:0000256" key="7">
    <source>
        <dbReference type="ARBA" id="ARBA00022801"/>
    </source>
</evidence>
<evidence type="ECO:0000313" key="13">
    <source>
        <dbReference type="Proteomes" id="UP000230564"/>
    </source>
</evidence>
<dbReference type="Pfam" id="PF14622">
    <property type="entry name" value="Ribonucleas_3_3"/>
    <property type="match status" value="1"/>
</dbReference>
<evidence type="ECO:0000256" key="3">
    <source>
        <dbReference type="ARBA" id="ARBA00022552"/>
    </source>
</evidence>
<dbReference type="PANTHER" id="PTHR11207">
    <property type="entry name" value="RIBONUCLEASE III"/>
    <property type="match status" value="1"/>
</dbReference>
<dbReference type="Gene3D" id="3.30.160.20">
    <property type="match status" value="1"/>
</dbReference>
<dbReference type="Pfam" id="PF00035">
    <property type="entry name" value="dsrm"/>
    <property type="match status" value="1"/>
</dbReference>
<dbReference type="EMBL" id="PCWQ01000012">
    <property type="protein sequence ID" value="PIR06557.1"/>
    <property type="molecule type" value="Genomic_DNA"/>
</dbReference>
<dbReference type="SUPFAM" id="SSF54768">
    <property type="entry name" value="dsRNA-binding domain-like"/>
    <property type="match status" value="1"/>
</dbReference>
<keyword evidence="9" id="KW-0460">Magnesium</keyword>
<evidence type="ECO:0000256" key="9">
    <source>
        <dbReference type="HAMAP-Rule" id="MF_00104"/>
    </source>
</evidence>
<evidence type="ECO:0000256" key="8">
    <source>
        <dbReference type="ARBA" id="ARBA00022884"/>
    </source>
</evidence>
<evidence type="ECO:0000259" key="11">
    <source>
        <dbReference type="PROSITE" id="PS50142"/>
    </source>
</evidence>
<dbReference type="PROSITE" id="PS50142">
    <property type="entry name" value="RNASE_3_2"/>
    <property type="match status" value="1"/>
</dbReference>
<comment type="similarity">
    <text evidence="2">Belongs to the ribonuclease III family.</text>
</comment>
<dbReference type="HAMAP" id="MF_00104">
    <property type="entry name" value="RNase_III"/>
    <property type="match status" value="1"/>
</dbReference>
<dbReference type="InterPro" id="IPR036389">
    <property type="entry name" value="RNase_III_sf"/>
</dbReference>
<sequence length="231" mass="26444">MNKVLENLEEILGVSFKDKNLLKMALVHRSYLNEHKNFFLDHNERLEFLGDAVLELVVTDYLFQNYKDPEGTLTNWRSSLVNAARLAEQAEDLGFYNFLYLSRGEAKDNNEKARHYILANAFEAIVGAIYLDGGYKVAEKFIRKNLIIHLDKIINDGSYIDSKSRFQEKAQEVLGLTPYYKVLSETGPDHNKKFVVGIYLDKNLIAKGKGYSKQEAQTDAAANGLKIKKWQ</sequence>
<dbReference type="InterPro" id="IPR000999">
    <property type="entry name" value="RNase_III_dom"/>
</dbReference>
<dbReference type="SUPFAM" id="SSF69065">
    <property type="entry name" value="RNase III domain-like"/>
    <property type="match status" value="1"/>
</dbReference>
<feature type="active site" evidence="9">
    <location>
        <position position="123"/>
    </location>
</feature>
<keyword evidence="9" id="KW-0819">tRNA processing</keyword>
<name>A0A2H0NCE9_9BACT</name>
<dbReference type="FunFam" id="1.10.1520.10:FF:000001">
    <property type="entry name" value="Ribonuclease 3"/>
    <property type="match status" value="1"/>
</dbReference>
<keyword evidence="5 9" id="KW-0540">Nuclease</keyword>
<dbReference type="CDD" id="cd00593">
    <property type="entry name" value="RIBOc"/>
    <property type="match status" value="1"/>
</dbReference>
<dbReference type="SMART" id="SM00535">
    <property type="entry name" value="RIBOc"/>
    <property type="match status" value="1"/>
</dbReference>
<dbReference type="PANTHER" id="PTHR11207:SF0">
    <property type="entry name" value="RIBONUCLEASE 3"/>
    <property type="match status" value="1"/>
</dbReference>
<keyword evidence="9" id="KW-0963">Cytoplasm</keyword>
<comment type="catalytic activity">
    <reaction evidence="1 9">
        <text>Endonucleolytic cleavage to 5'-phosphomonoester.</text>
        <dbReference type="EC" id="3.1.26.3"/>
    </reaction>
</comment>
<keyword evidence="8 9" id="KW-0694">RNA-binding</keyword>
<dbReference type="Gene3D" id="1.10.1520.10">
    <property type="entry name" value="Ribonuclease III domain"/>
    <property type="match status" value="1"/>
</dbReference>